<proteinExistence type="predicted"/>
<evidence type="ECO:0000313" key="2">
    <source>
        <dbReference type="EMBL" id="KAK3953060.1"/>
    </source>
</evidence>
<name>A0AAN6SGR6_9PEZI</name>
<keyword evidence="1" id="KW-0472">Membrane</keyword>
<keyword evidence="1" id="KW-1133">Transmembrane helix</keyword>
<dbReference type="Proteomes" id="UP001303222">
    <property type="component" value="Unassembled WGS sequence"/>
</dbReference>
<sequence>MIFNVGRHIGILPETPKLEIWFRHQIKRAIHRTEGFGAGRVLMVDTLSSFLEINDYLLLYAGAALAHPALTEPPPNHAPRHSSGARLSVLLGIFPLGYYLLNISTVAFIVALFRRRAGSIADILFQAPPVPRACPHASRMCKYDLTSTSTCSLTTQSS</sequence>
<evidence type="ECO:0000313" key="3">
    <source>
        <dbReference type="Proteomes" id="UP001303222"/>
    </source>
</evidence>
<organism evidence="2 3">
    <name type="scientific">Pseudoneurospora amorphoporcata</name>
    <dbReference type="NCBI Taxonomy" id="241081"/>
    <lineage>
        <taxon>Eukaryota</taxon>
        <taxon>Fungi</taxon>
        <taxon>Dikarya</taxon>
        <taxon>Ascomycota</taxon>
        <taxon>Pezizomycotina</taxon>
        <taxon>Sordariomycetes</taxon>
        <taxon>Sordariomycetidae</taxon>
        <taxon>Sordariales</taxon>
        <taxon>Sordariaceae</taxon>
        <taxon>Pseudoneurospora</taxon>
    </lineage>
</organism>
<evidence type="ECO:0000256" key="1">
    <source>
        <dbReference type="SAM" id="Phobius"/>
    </source>
</evidence>
<comment type="caution">
    <text evidence="2">The sequence shown here is derived from an EMBL/GenBank/DDBJ whole genome shotgun (WGS) entry which is preliminary data.</text>
</comment>
<dbReference type="EMBL" id="MU859112">
    <property type="protein sequence ID" value="KAK3953060.1"/>
    <property type="molecule type" value="Genomic_DNA"/>
</dbReference>
<accession>A0AAN6SGR6</accession>
<keyword evidence="1" id="KW-0812">Transmembrane</keyword>
<feature type="transmembrane region" description="Helical" evidence="1">
    <location>
        <begin position="89"/>
        <end position="113"/>
    </location>
</feature>
<protein>
    <submittedName>
        <fullName evidence="2">Uncharacterized protein</fullName>
    </submittedName>
</protein>
<reference evidence="2" key="2">
    <citation type="submission" date="2023-06" db="EMBL/GenBank/DDBJ databases">
        <authorList>
            <consortium name="Lawrence Berkeley National Laboratory"/>
            <person name="Mondo S.J."/>
            <person name="Hensen N."/>
            <person name="Bonometti L."/>
            <person name="Westerberg I."/>
            <person name="Brannstrom I.O."/>
            <person name="Guillou S."/>
            <person name="Cros-Aarteil S."/>
            <person name="Calhoun S."/>
            <person name="Haridas S."/>
            <person name="Kuo A."/>
            <person name="Pangilinan J."/>
            <person name="Riley R."/>
            <person name="Labutti K."/>
            <person name="Andreopoulos B."/>
            <person name="Lipzen A."/>
            <person name="Chen C."/>
            <person name="Yanf M."/>
            <person name="Daum C."/>
            <person name="Ng V."/>
            <person name="Clum A."/>
            <person name="Steindorff A."/>
            <person name="Ohm R."/>
            <person name="Martin F."/>
            <person name="Silar P."/>
            <person name="Natvig D."/>
            <person name="Lalanne C."/>
            <person name="Gautier V."/>
            <person name="Ament-Velasquez S.L."/>
            <person name="Kruys A."/>
            <person name="Hutchinson M.I."/>
            <person name="Powell A.J."/>
            <person name="Barry K."/>
            <person name="Miller A.N."/>
            <person name="Grigoriev I.V."/>
            <person name="Debuchy R."/>
            <person name="Gladieux P."/>
            <person name="Thoren M.H."/>
            <person name="Johannesson H."/>
        </authorList>
    </citation>
    <scope>NUCLEOTIDE SEQUENCE</scope>
    <source>
        <strain evidence="2">CBS 626.80</strain>
    </source>
</reference>
<reference evidence="2" key="1">
    <citation type="journal article" date="2023" name="Mol. Phylogenet. Evol.">
        <title>Genome-scale phylogeny and comparative genomics of the fungal order Sordariales.</title>
        <authorList>
            <person name="Hensen N."/>
            <person name="Bonometti L."/>
            <person name="Westerberg I."/>
            <person name="Brannstrom I.O."/>
            <person name="Guillou S."/>
            <person name="Cros-Aarteil S."/>
            <person name="Calhoun S."/>
            <person name="Haridas S."/>
            <person name="Kuo A."/>
            <person name="Mondo S."/>
            <person name="Pangilinan J."/>
            <person name="Riley R."/>
            <person name="LaButti K."/>
            <person name="Andreopoulos B."/>
            <person name="Lipzen A."/>
            <person name="Chen C."/>
            <person name="Yan M."/>
            <person name="Daum C."/>
            <person name="Ng V."/>
            <person name="Clum A."/>
            <person name="Steindorff A."/>
            <person name="Ohm R.A."/>
            <person name="Martin F."/>
            <person name="Silar P."/>
            <person name="Natvig D.O."/>
            <person name="Lalanne C."/>
            <person name="Gautier V."/>
            <person name="Ament-Velasquez S.L."/>
            <person name="Kruys A."/>
            <person name="Hutchinson M.I."/>
            <person name="Powell A.J."/>
            <person name="Barry K."/>
            <person name="Miller A.N."/>
            <person name="Grigoriev I.V."/>
            <person name="Debuchy R."/>
            <person name="Gladieux P."/>
            <person name="Hiltunen Thoren M."/>
            <person name="Johannesson H."/>
        </authorList>
    </citation>
    <scope>NUCLEOTIDE SEQUENCE</scope>
    <source>
        <strain evidence="2">CBS 626.80</strain>
    </source>
</reference>
<keyword evidence="3" id="KW-1185">Reference proteome</keyword>
<dbReference type="AlphaFoldDB" id="A0AAN6SGR6"/>
<gene>
    <name evidence="2" type="ORF">QBC32DRAFT_388850</name>
</gene>